<dbReference type="InterPro" id="IPR014710">
    <property type="entry name" value="RmlC-like_jellyroll"/>
</dbReference>
<proteinExistence type="predicted"/>
<organism evidence="1 2">
    <name type="scientific">Sedimentitalea xiamensis</name>
    <dbReference type="NCBI Taxonomy" id="3050037"/>
    <lineage>
        <taxon>Bacteria</taxon>
        <taxon>Pseudomonadati</taxon>
        <taxon>Pseudomonadota</taxon>
        <taxon>Alphaproteobacteria</taxon>
        <taxon>Rhodobacterales</taxon>
        <taxon>Paracoccaceae</taxon>
        <taxon>Sedimentitalea</taxon>
    </lineage>
</organism>
<evidence type="ECO:0000313" key="2">
    <source>
        <dbReference type="Proteomes" id="UP001227126"/>
    </source>
</evidence>
<dbReference type="InterPro" id="IPR011051">
    <property type="entry name" value="RmlC_Cupin_sf"/>
</dbReference>
<name>A0ABT7FGX2_9RHOB</name>
<dbReference type="Gene3D" id="2.60.120.10">
    <property type="entry name" value="Jelly Rolls"/>
    <property type="match status" value="1"/>
</dbReference>
<comment type="caution">
    <text evidence="1">The sequence shown here is derived from an EMBL/GenBank/DDBJ whole genome shotgun (WGS) entry which is preliminary data.</text>
</comment>
<dbReference type="RefSeq" id="WP_284486312.1">
    <property type="nucleotide sequence ID" value="NZ_JASNJE010000019.1"/>
</dbReference>
<dbReference type="EMBL" id="JASNJE010000019">
    <property type="protein sequence ID" value="MDK3074379.1"/>
    <property type="molecule type" value="Genomic_DNA"/>
</dbReference>
<gene>
    <name evidence="1" type="ORF">QO034_14845</name>
</gene>
<accession>A0ABT7FGX2</accession>
<dbReference type="SUPFAM" id="SSF51182">
    <property type="entry name" value="RmlC-like cupins"/>
    <property type="match status" value="1"/>
</dbReference>
<evidence type="ECO:0008006" key="3">
    <source>
        <dbReference type="Google" id="ProtNLM"/>
    </source>
</evidence>
<dbReference type="Proteomes" id="UP001227126">
    <property type="component" value="Unassembled WGS sequence"/>
</dbReference>
<protein>
    <recommendedName>
        <fullName evidence="3">Metal-dependent protein of the double-stranded beta helix superfamily-like protein</fullName>
    </recommendedName>
</protein>
<evidence type="ECO:0000313" key="1">
    <source>
        <dbReference type="EMBL" id="MDK3074379.1"/>
    </source>
</evidence>
<sequence>MWNLEHFVADCVDAIDRSDSQQAIGSLLDHAMHDPCAVTSALGEPSGSGITPIYRSDRLTILNVVWKPLMTVQPHNHEMWATIGIYNGREDNIFWRRLRDDPDDRIEAAGARNLGTGDWTPLGQDIIHSVTNPIPRLTGALHVYGGDFFEAERSEWDPDSLHENPLDIERVKAMFSDT</sequence>
<keyword evidence="2" id="KW-1185">Reference proteome</keyword>
<reference evidence="1 2" key="1">
    <citation type="submission" date="2023-05" db="EMBL/GenBank/DDBJ databases">
        <title>Sedimentitalea sp. nov. JM2-8.</title>
        <authorList>
            <person name="Huang J."/>
        </authorList>
    </citation>
    <scope>NUCLEOTIDE SEQUENCE [LARGE SCALE GENOMIC DNA]</scope>
    <source>
        <strain evidence="1 2">JM2-8</strain>
    </source>
</reference>